<accession>A0A8H7ZMS1</accession>
<organism evidence="8 9">
    <name type="scientific">Olpidium bornovanus</name>
    <dbReference type="NCBI Taxonomy" id="278681"/>
    <lineage>
        <taxon>Eukaryota</taxon>
        <taxon>Fungi</taxon>
        <taxon>Fungi incertae sedis</taxon>
        <taxon>Olpidiomycota</taxon>
        <taxon>Olpidiomycotina</taxon>
        <taxon>Olpidiomycetes</taxon>
        <taxon>Olpidiales</taxon>
        <taxon>Olpidiaceae</taxon>
        <taxon>Olpidium</taxon>
    </lineage>
</organism>
<evidence type="ECO:0000256" key="6">
    <source>
        <dbReference type="SAM" id="MobiDB-lite"/>
    </source>
</evidence>
<dbReference type="EMBL" id="JAEFCI010012485">
    <property type="protein sequence ID" value="KAG5455971.1"/>
    <property type="molecule type" value="Genomic_DNA"/>
</dbReference>
<dbReference type="PANTHER" id="PTHR15741">
    <property type="entry name" value="BASIC HELIX-LOOP-HELIX ZIP TRANSCRIPTION FACTOR"/>
    <property type="match status" value="1"/>
</dbReference>
<name>A0A8H7ZMS1_9FUNG</name>
<evidence type="ECO:0000256" key="2">
    <source>
        <dbReference type="ARBA" id="ARBA00023015"/>
    </source>
</evidence>
<evidence type="ECO:0000313" key="9">
    <source>
        <dbReference type="Proteomes" id="UP000673691"/>
    </source>
</evidence>
<dbReference type="PANTHER" id="PTHR15741:SF27">
    <property type="entry name" value="TRANSCRIPTION FACTOR AP-4"/>
    <property type="match status" value="1"/>
</dbReference>
<comment type="subcellular location">
    <subcellularLocation>
        <location evidence="1">Nucleus</location>
    </subcellularLocation>
</comment>
<feature type="compositionally biased region" description="Basic and acidic residues" evidence="6">
    <location>
        <begin position="404"/>
        <end position="417"/>
    </location>
</feature>
<dbReference type="InterPro" id="IPR036638">
    <property type="entry name" value="HLH_DNA-bd_sf"/>
</dbReference>
<dbReference type="PROSITE" id="PS50888">
    <property type="entry name" value="BHLH"/>
    <property type="match status" value="1"/>
</dbReference>
<comment type="caution">
    <text evidence="8">The sequence shown here is derived from an EMBL/GenBank/DDBJ whole genome shotgun (WGS) entry which is preliminary data.</text>
</comment>
<dbReference type="GO" id="GO:0000981">
    <property type="term" value="F:DNA-binding transcription factor activity, RNA polymerase II-specific"/>
    <property type="evidence" value="ECO:0007669"/>
    <property type="project" value="TreeGrafter"/>
</dbReference>
<dbReference type="OrthoDB" id="5778525at2759"/>
<keyword evidence="5" id="KW-0539">Nucleus</keyword>
<keyword evidence="3" id="KW-0238">DNA-binding</keyword>
<keyword evidence="4" id="KW-0804">Transcription</keyword>
<protein>
    <recommendedName>
        <fullName evidence="7">BHLH domain-containing protein</fullName>
    </recommendedName>
</protein>
<feature type="region of interest" description="Disordered" evidence="6">
    <location>
        <begin position="308"/>
        <end position="417"/>
    </location>
</feature>
<keyword evidence="9" id="KW-1185">Reference proteome</keyword>
<dbReference type="InterPro" id="IPR052207">
    <property type="entry name" value="Max-like/E-box_TFs"/>
</dbReference>
<feature type="compositionally biased region" description="Polar residues" evidence="6">
    <location>
        <begin position="383"/>
        <end position="400"/>
    </location>
</feature>
<dbReference type="Gene3D" id="4.10.280.10">
    <property type="entry name" value="Helix-loop-helix DNA-binding domain"/>
    <property type="match status" value="1"/>
</dbReference>
<dbReference type="InterPro" id="IPR011598">
    <property type="entry name" value="bHLH_dom"/>
</dbReference>
<dbReference type="AlphaFoldDB" id="A0A8H7ZMS1"/>
<proteinExistence type="predicted"/>
<reference evidence="8 9" key="1">
    <citation type="journal article" name="Sci. Rep.">
        <title>Genome-scale phylogenetic analyses confirm Olpidium as the closest living zoosporic fungus to the non-flagellated, terrestrial fungi.</title>
        <authorList>
            <person name="Chang Y."/>
            <person name="Rochon D."/>
            <person name="Sekimoto S."/>
            <person name="Wang Y."/>
            <person name="Chovatia M."/>
            <person name="Sandor L."/>
            <person name="Salamov A."/>
            <person name="Grigoriev I.V."/>
            <person name="Stajich J.E."/>
            <person name="Spatafora J.W."/>
        </authorList>
    </citation>
    <scope>NUCLEOTIDE SEQUENCE [LARGE SCALE GENOMIC DNA]</scope>
    <source>
        <strain evidence="8">S191</strain>
    </source>
</reference>
<dbReference type="Proteomes" id="UP000673691">
    <property type="component" value="Unassembled WGS sequence"/>
</dbReference>
<dbReference type="Pfam" id="PF00010">
    <property type="entry name" value="HLH"/>
    <property type="match status" value="1"/>
</dbReference>
<dbReference type="GO" id="GO:0000978">
    <property type="term" value="F:RNA polymerase II cis-regulatory region sequence-specific DNA binding"/>
    <property type="evidence" value="ECO:0007669"/>
    <property type="project" value="TreeGrafter"/>
</dbReference>
<gene>
    <name evidence="8" type="ORF">BJ554DRAFT_4415</name>
</gene>
<evidence type="ECO:0000256" key="1">
    <source>
        <dbReference type="ARBA" id="ARBA00004123"/>
    </source>
</evidence>
<feature type="domain" description="BHLH" evidence="7">
    <location>
        <begin position="421"/>
        <end position="464"/>
    </location>
</feature>
<dbReference type="GO" id="GO:0005634">
    <property type="term" value="C:nucleus"/>
    <property type="evidence" value="ECO:0007669"/>
    <property type="project" value="UniProtKB-SubCell"/>
</dbReference>
<sequence length="464" mass="49488">MDTDVRNNGRSHSGRAQFRRVPSADFKFDPDAFVGLNNGMSVDEPSLVDPFALESYSLRDQPVNDISPLFNQVEQRYFSQFLDTLALDQDFCVESPRFFGGLTDLSGGMSSPIAGPSGPLLPPAPVPCEVMRRMELPLESSAEKRRKTDAGYVVAATPLQQTPLSEPGHFHVEAPNFAVGLTAGRSQVLFRPQSDCRTAERDGLVQSNGEDTSVGGTTARRRSVAEMLADDGLVTPPTDIQPDGWNRPSRLFSFGKLGVIPQPEGLTLRATSCAPFQAAISIIRENASVLAPLNNRGCEGRKPCELDVAKVPVPPSSSSNPGGDVGRDQPRDAASLTAGQGAYSKPGHDAAELAQESSAHDASSSRSSATPPPSPVPSAAEVGSQTPDAQSTVSGLNASVPQGGEKDLERKQAKDLLTEAAKRANHIASEQKRRNLIRTGFKDLADIVPQLRDANNSKSTILLK</sequence>
<keyword evidence="2" id="KW-0805">Transcription regulation</keyword>
<dbReference type="GO" id="GO:0046983">
    <property type="term" value="F:protein dimerization activity"/>
    <property type="evidence" value="ECO:0007669"/>
    <property type="project" value="InterPro"/>
</dbReference>
<feature type="compositionally biased region" description="Low complexity" evidence="6">
    <location>
        <begin position="360"/>
        <end position="369"/>
    </location>
</feature>
<evidence type="ECO:0000256" key="3">
    <source>
        <dbReference type="ARBA" id="ARBA00023125"/>
    </source>
</evidence>
<feature type="non-terminal residue" evidence="8">
    <location>
        <position position="464"/>
    </location>
</feature>
<dbReference type="SUPFAM" id="SSF47459">
    <property type="entry name" value="HLH, helix-loop-helix DNA-binding domain"/>
    <property type="match status" value="1"/>
</dbReference>
<evidence type="ECO:0000256" key="4">
    <source>
        <dbReference type="ARBA" id="ARBA00023163"/>
    </source>
</evidence>
<evidence type="ECO:0000259" key="7">
    <source>
        <dbReference type="PROSITE" id="PS50888"/>
    </source>
</evidence>
<evidence type="ECO:0000313" key="8">
    <source>
        <dbReference type="EMBL" id="KAG5455971.1"/>
    </source>
</evidence>
<evidence type="ECO:0000256" key="5">
    <source>
        <dbReference type="ARBA" id="ARBA00023242"/>
    </source>
</evidence>